<sequence length="90" mass="10108">MVNPKFDRYYAETGTFTAHTNVAVKAEPTVKATQYDRITKGKKVNYHHVAFSSGYVWVEFKHANGKNMFACVGKADAANKRNALKYGAFE</sequence>
<dbReference type="EMBL" id="AODF01000039">
    <property type="protein sequence ID" value="EUJ26148.1"/>
    <property type="molecule type" value="Genomic_DNA"/>
</dbReference>
<organism evidence="2 3">
    <name type="scientific">Listeria floridensis FSL S10-1187</name>
    <dbReference type="NCBI Taxonomy" id="1265817"/>
    <lineage>
        <taxon>Bacteria</taxon>
        <taxon>Bacillati</taxon>
        <taxon>Bacillota</taxon>
        <taxon>Bacilli</taxon>
        <taxon>Bacillales</taxon>
        <taxon>Listeriaceae</taxon>
        <taxon>Listeria</taxon>
    </lineage>
</organism>
<protein>
    <recommendedName>
        <fullName evidence="1">SH3b domain-containing protein</fullName>
    </recommendedName>
</protein>
<name>A0ABP3AW41_9LIST</name>
<evidence type="ECO:0000313" key="3">
    <source>
        <dbReference type="Proteomes" id="UP000019249"/>
    </source>
</evidence>
<dbReference type="InterPro" id="IPR003646">
    <property type="entry name" value="SH3-like_bac-type"/>
</dbReference>
<feature type="domain" description="SH3b" evidence="1">
    <location>
        <begin position="9"/>
        <end position="71"/>
    </location>
</feature>
<dbReference type="RefSeq" id="WP_051993664.1">
    <property type="nucleotide sequence ID" value="NZ_AODF01000039.1"/>
</dbReference>
<dbReference type="Gene3D" id="2.30.30.40">
    <property type="entry name" value="SH3 Domains"/>
    <property type="match status" value="1"/>
</dbReference>
<evidence type="ECO:0000259" key="1">
    <source>
        <dbReference type="Pfam" id="PF08460"/>
    </source>
</evidence>
<evidence type="ECO:0000313" key="2">
    <source>
        <dbReference type="EMBL" id="EUJ26148.1"/>
    </source>
</evidence>
<keyword evidence="3" id="KW-1185">Reference proteome</keyword>
<proteinExistence type="predicted"/>
<reference evidence="2 3" key="1">
    <citation type="journal article" date="2014" name="Int. J. Syst. Evol. Microbiol.">
        <title>Listeria floridensis sp. nov., Listeria aquatica sp. nov., Listeria cornellensis sp. nov., Listeria riparia sp. nov. and Listeria grandensis sp. nov., from agricultural and natural environments.</title>
        <authorList>
            <person name="den Bakker H.C."/>
            <person name="Warchocki S."/>
            <person name="Wright E.M."/>
            <person name="Allred A.F."/>
            <person name="Ahlstrom C."/>
            <person name="Manuel C.S."/>
            <person name="Stasiewicz M.J."/>
            <person name="Burrell A."/>
            <person name="Roof S."/>
            <person name="Strawn L."/>
            <person name="Fortes E.D."/>
            <person name="Nightingale K.K."/>
            <person name="Kephart D."/>
            <person name="Wiedmann M."/>
        </authorList>
    </citation>
    <scope>NUCLEOTIDE SEQUENCE [LARGE SCALE GENOMIC DNA]</scope>
    <source>
        <strain evidence="2 3">FSL S10-1187</strain>
    </source>
</reference>
<dbReference type="Pfam" id="PF08460">
    <property type="entry name" value="SH3_5"/>
    <property type="match status" value="1"/>
</dbReference>
<comment type="caution">
    <text evidence="2">The sequence shown here is derived from an EMBL/GenBank/DDBJ whole genome shotgun (WGS) entry which is preliminary data.</text>
</comment>
<dbReference type="Proteomes" id="UP000019249">
    <property type="component" value="Unassembled WGS sequence"/>
</dbReference>
<gene>
    <name evidence="2" type="ORF">MFLO_14377</name>
</gene>
<accession>A0ABP3AW41</accession>